<organism evidence="3 4">
    <name type="scientific">Acidocella aminolytica 101 = DSM 11237</name>
    <dbReference type="NCBI Taxonomy" id="1120923"/>
    <lineage>
        <taxon>Bacteria</taxon>
        <taxon>Pseudomonadati</taxon>
        <taxon>Pseudomonadota</taxon>
        <taxon>Alphaproteobacteria</taxon>
        <taxon>Acetobacterales</taxon>
        <taxon>Acidocellaceae</taxon>
        <taxon>Acidocella</taxon>
    </lineage>
</organism>
<evidence type="ECO:0000256" key="1">
    <source>
        <dbReference type="ARBA" id="ARBA00005291"/>
    </source>
</evidence>
<dbReference type="STRING" id="1120923.SAMN02746095_03902"/>
<reference evidence="3 4" key="1">
    <citation type="submission" date="2012-11" db="EMBL/GenBank/DDBJ databases">
        <title>Whole genome sequence of Acidocella aminolytica 101 = DSM 11237.</title>
        <authorList>
            <person name="Azuma Y."/>
            <person name="Higashiura N."/>
            <person name="Hirakawa H."/>
            <person name="Matsushita K."/>
        </authorList>
    </citation>
    <scope>NUCLEOTIDE SEQUENCE [LARGE SCALE GENOMIC DNA]</scope>
    <source>
        <strain evidence="4">101 / DSM 11237</strain>
    </source>
</reference>
<evidence type="ECO:0000313" key="3">
    <source>
        <dbReference type="EMBL" id="GAN82107.1"/>
    </source>
</evidence>
<dbReference type="InterPro" id="IPR012577">
    <property type="entry name" value="NIPSNAP"/>
</dbReference>
<gene>
    <name evidence="3" type="ORF">Aam_158_001</name>
</gene>
<dbReference type="InterPro" id="IPR011008">
    <property type="entry name" value="Dimeric_a/b-barrel"/>
</dbReference>
<protein>
    <recommendedName>
        <fullName evidence="2">NIPSNAP domain-containing protein</fullName>
    </recommendedName>
</protein>
<accession>A0A0D6PKC4</accession>
<dbReference type="AlphaFoldDB" id="A0A0D6PKC4"/>
<dbReference type="PANTHER" id="PTHR21017">
    <property type="entry name" value="NIPSNAP-RELATED"/>
    <property type="match status" value="1"/>
</dbReference>
<dbReference type="Proteomes" id="UP000032668">
    <property type="component" value="Unassembled WGS sequence"/>
</dbReference>
<feature type="domain" description="NIPSNAP" evidence="2">
    <location>
        <begin position="3"/>
        <end position="101"/>
    </location>
</feature>
<evidence type="ECO:0000259" key="2">
    <source>
        <dbReference type="Pfam" id="PF07978"/>
    </source>
</evidence>
<dbReference type="Pfam" id="PF07978">
    <property type="entry name" value="NIPSNAP"/>
    <property type="match status" value="1"/>
</dbReference>
<sequence>MIFELRTYELTATKAQEYLNLFRTLGVEHVTAYLPMGGYFLTETGQLNRIHHIWIYETFAERTAARQALSSDLGWNKLFVPSAFHLIERQRNAFMILQKSSKLLDKVCATRRTQHHAQTPEAQLFGPRLLSLTYSKTPFQPKERLGQWRITSGYAAGSYVTLAITADEDLLTYSETNPLEHELLRPLSCSPLQ</sequence>
<comment type="similarity">
    <text evidence="1">Belongs to the NipSnap family.</text>
</comment>
<dbReference type="RefSeq" id="WP_048880496.1">
    <property type="nucleotide sequence ID" value="NZ_BANC01000155.1"/>
</dbReference>
<dbReference type="PANTHER" id="PTHR21017:SF17">
    <property type="entry name" value="PROTEIN NIPSNAP"/>
    <property type="match status" value="1"/>
</dbReference>
<dbReference type="InterPro" id="IPR051557">
    <property type="entry name" value="NipSnap_domain"/>
</dbReference>
<dbReference type="EMBL" id="BANC01000155">
    <property type="protein sequence ID" value="GAN82107.1"/>
    <property type="molecule type" value="Genomic_DNA"/>
</dbReference>
<comment type="caution">
    <text evidence="3">The sequence shown here is derived from an EMBL/GenBank/DDBJ whole genome shotgun (WGS) entry which is preliminary data.</text>
</comment>
<dbReference type="Gene3D" id="3.30.70.100">
    <property type="match status" value="1"/>
</dbReference>
<keyword evidence="4" id="KW-1185">Reference proteome</keyword>
<dbReference type="SUPFAM" id="SSF54909">
    <property type="entry name" value="Dimeric alpha+beta barrel"/>
    <property type="match status" value="1"/>
</dbReference>
<evidence type="ECO:0000313" key="4">
    <source>
        <dbReference type="Proteomes" id="UP000032668"/>
    </source>
</evidence>
<name>A0A0D6PKC4_9PROT</name>
<dbReference type="OrthoDB" id="4124121at2"/>
<proteinExistence type="inferred from homology"/>